<organism evidence="7">
    <name type="scientific">uncultured Thermomicrobiales bacterium</name>
    <dbReference type="NCBI Taxonomy" id="1645740"/>
    <lineage>
        <taxon>Bacteria</taxon>
        <taxon>Pseudomonadati</taxon>
        <taxon>Thermomicrobiota</taxon>
        <taxon>Thermomicrobia</taxon>
        <taxon>Thermomicrobiales</taxon>
        <taxon>environmental samples</taxon>
    </lineage>
</organism>
<evidence type="ECO:0000256" key="5">
    <source>
        <dbReference type="SAM" id="Phobius"/>
    </source>
</evidence>
<dbReference type="GO" id="GO:0015421">
    <property type="term" value="F:ABC-type oligopeptide transporter activity"/>
    <property type="evidence" value="ECO:0007669"/>
    <property type="project" value="TreeGrafter"/>
</dbReference>
<feature type="transmembrane region" description="Helical" evidence="5">
    <location>
        <begin position="39"/>
        <end position="64"/>
    </location>
</feature>
<dbReference type="GO" id="GO:0005524">
    <property type="term" value="F:ATP binding"/>
    <property type="evidence" value="ECO:0007669"/>
    <property type="project" value="UniProtKB-KW"/>
</dbReference>
<gene>
    <name evidence="7" type="ORF">AVDCRST_MAG49-2365</name>
</gene>
<accession>A0A6J4UXD8</accession>
<sequence>MLRLRLDAFRAVMARDMSFYDEYPSSKIVSRVTSDTEEFATVVTLTLDIASQVLLLVLLAALLLATDAQLGLVALLIAPLVVAAALGFRKVAREALQRSQRSNARVNSSV</sequence>
<protein>
    <submittedName>
        <fullName evidence="7">Heterodimeric efflux ABC transporter, permease/ATP-binding subunit 2</fullName>
    </submittedName>
</protein>
<dbReference type="InterPro" id="IPR039421">
    <property type="entry name" value="Type_1_exporter"/>
</dbReference>
<dbReference type="InterPro" id="IPR011527">
    <property type="entry name" value="ABC1_TM_dom"/>
</dbReference>
<name>A0A6J4UXD8_9BACT</name>
<dbReference type="Gene3D" id="1.20.1560.10">
    <property type="entry name" value="ABC transporter type 1, transmembrane domain"/>
    <property type="match status" value="1"/>
</dbReference>
<evidence type="ECO:0000259" key="6">
    <source>
        <dbReference type="PROSITE" id="PS50929"/>
    </source>
</evidence>
<dbReference type="Pfam" id="PF00664">
    <property type="entry name" value="ABC_membrane"/>
    <property type="match status" value="1"/>
</dbReference>
<keyword evidence="4 5" id="KW-0472">Membrane</keyword>
<keyword evidence="2 5" id="KW-0812">Transmembrane</keyword>
<evidence type="ECO:0000256" key="3">
    <source>
        <dbReference type="ARBA" id="ARBA00022989"/>
    </source>
</evidence>
<evidence type="ECO:0000256" key="4">
    <source>
        <dbReference type="ARBA" id="ARBA00023136"/>
    </source>
</evidence>
<reference evidence="7" key="1">
    <citation type="submission" date="2020-02" db="EMBL/GenBank/DDBJ databases">
        <authorList>
            <person name="Meier V. D."/>
        </authorList>
    </citation>
    <scope>NUCLEOTIDE SEQUENCE</scope>
    <source>
        <strain evidence="7">AVDCRST_MAG49</strain>
    </source>
</reference>
<dbReference type="PANTHER" id="PTHR43394:SF1">
    <property type="entry name" value="ATP-BINDING CASSETTE SUB-FAMILY B MEMBER 10, MITOCHONDRIAL"/>
    <property type="match status" value="1"/>
</dbReference>
<dbReference type="PANTHER" id="PTHR43394">
    <property type="entry name" value="ATP-DEPENDENT PERMEASE MDL1, MITOCHONDRIAL"/>
    <property type="match status" value="1"/>
</dbReference>
<evidence type="ECO:0000256" key="2">
    <source>
        <dbReference type="ARBA" id="ARBA00022692"/>
    </source>
</evidence>
<dbReference type="EMBL" id="CADCWG010000156">
    <property type="protein sequence ID" value="CAA9558806.1"/>
    <property type="molecule type" value="Genomic_DNA"/>
</dbReference>
<dbReference type="AlphaFoldDB" id="A0A6J4UXD8"/>
<keyword evidence="7" id="KW-0547">Nucleotide-binding</keyword>
<dbReference type="InterPro" id="IPR036640">
    <property type="entry name" value="ABC1_TM_sf"/>
</dbReference>
<feature type="transmembrane region" description="Helical" evidence="5">
    <location>
        <begin position="70"/>
        <end position="88"/>
    </location>
</feature>
<dbReference type="SUPFAM" id="SSF90123">
    <property type="entry name" value="ABC transporter transmembrane region"/>
    <property type="match status" value="1"/>
</dbReference>
<keyword evidence="3 5" id="KW-1133">Transmembrane helix</keyword>
<comment type="subcellular location">
    <subcellularLocation>
        <location evidence="1">Cell membrane</location>
        <topology evidence="1">Multi-pass membrane protein</topology>
    </subcellularLocation>
</comment>
<evidence type="ECO:0000313" key="7">
    <source>
        <dbReference type="EMBL" id="CAA9558806.1"/>
    </source>
</evidence>
<evidence type="ECO:0000256" key="1">
    <source>
        <dbReference type="ARBA" id="ARBA00004651"/>
    </source>
</evidence>
<dbReference type="GO" id="GO:0005886">
    <property type="term" value="C:plasma membrane"/>
    <property type="evidence" value="ECO:0007669"/>
    <property type="project" value="UniProtKB-SubCell"/>
</dbReference>
<dbReference type="PROSITE" id="PS50929">
    <property type="entry name" value="ABC_TM1F"/>
    <property type="match status" value="1"/>
</dbReference>
<proteinExistence type="predicted"/>
<keyword evidence="7" id="KW-0067">ATP-binding</keyword>
<feature type="domain" description="ABC transmembrane type-1" evidence="6">
    <location>
        <begin position="1"/>
        <end position="110"/>
    </location>
</feature>